<keyword evidence="3" id="KW-0472">Membrane</keyword>
<evidence type="ECO:0000256" key="1">
    <source>
        <dbReference type="ARBA" id="ARBA00023157"/>
    </source>
</evidence>
<keyword evidence="2" id="KW-0393">Immunoglobulin domain</keyword>
<dbReference type="InterPro" id="IPR013151">
    <property type="entry name" value="Immunoglobulin_dom"/>
</dbReference>
<dbReference type="Gene3D" id="2.60.40.10">
    <property type="entry name" value="Immunoglobulins"/>
    <property type="match status" value="1"/>
</dbReference>
<dbReference type="SMART" id="SM00409">
    <property type="entry name" value="IG"/>
    <property type="match status" value="1"/>
</dbReference>
<keyword evidence="3" id="KW-0812">Transmembrane</keyword>
<dbReference type="Pfam" id="PF00047">
    <property type="entry name" value="ig"/>
    <property type="match status" value="1"/>
</dbReference>
<protein>
    <submittedName>
        <fullName evidence="6">B- and T-lymphocyte attenuator isoform X1</fullName>
    </submittedName>
</protein>
<dbReference type="PANTHER" id="PTHR37996">
    <property type="entry name" value="B- AND T-LYMPHOCYTE ATTENUATOR"/>
    <property type="match status" value="1"/>
</dbReference>
<dbReference type="RefSeq" id="XP_032154986.1">
    <property type="nucleotide sequence ID" value="XM_032299095.1"/>
</dbReference>
<dbReference type="InterPro" id="IPR039257">
    <property type="entry name" value="BTLA"/>
</dbReference>
<name>A0A6J3JJ74_SAPAP</name>
<organism evidence="5 6">
    <name type="scientific">Sapajus apella</name>
    <name type="common">Brown-capped capuchin</name>
    <name type="synonym">Cebus apella</name>
    <dbReference type="NCBI Taxonomy" id="9515"/>
    <lineage>
        <taxon>Eukaryota</taxon>
        <taxon>Metazoa</taxon>
        <taxon>Chordata</taxon>
        <taxon>Craniata</taxon>
        <taxon>Vertebrata</taxon>
        <taxon>Euteleostomi</taxon>
        <taxon>Mammalia</taxon>
        <taxon>Eutheria</taxon>
        <taxon>Euarchontoglires</taxon>
        <taxon>Primates</taxon>
        <taxon>Haplorrhini</taxon>
        <taxon>Platyrrhini</taxon>
        <taxon>Cebidae</taxon>
        <taxon>Cebinae</taxon>
        <taxon>Sapajus</taxon>
    </lineage>
</organism>
<feature type="domain" description="Ig-like" evidence="4">
    <location>
        <begin position="58"/>
        <end position="172"/>
    </location>
</feature>
<sequence>MQNNATGVGKLTQLCRTQRTKRRLLLEQFFHPCYVPEMKTLPAMLGIGKLFWVFFLIPYLDIWRIHGKESCDVQLYIKRQSVYSVLAGKPFNLQCPVKYCAHRPHVTWCKLNGTKCLPLEDGLQRHTSWKEEKNISYFILHFEQVLPSDSGSYRCSAHFSLQLIESHSTTVYVRAFTNTPDVNSTSERPSKDEMANRPWLLYSLLPLGALPLLIITCCFLFCCLRRHQGKQNELSDTAGKEIILVDVPFKSEKTEASTRQNSQVLLSESEIYDNDPELCFRMQEGSEVYSNSLLEENKPCIVYASLNHSIIGVNSRHTRPVKEAPTEYASICVRS</sequence>
<evidence type="ECO:0000256" key="2">
    <source>
        <dbReference type="ARBA" id="ARBA00023319"/>
    </source>
</evidence>
<dbReference type="GO" id="GO:0038023">
    <property type="term" value="F:signaling receptor activity"/>
    <property type="evidence" value="ECO:0007669"/>
    <property type="project" value="InterPro"/>
</dbReference>
<dbReference type="InterPro" id="IPR036179">
    <property type="entry name" value="Ig-like_dom_sf"/>
</dbReference>
<dbReference type="InterPro" id="IPR003599">
    <property type="entry name" value="Ig_sub"/>
</dbReference>
<dbReference type="AlphaFoldDB" id="A0A6J3JJ74"/>
<dbReference type="GeneID" id="116565473"/>
<proteinExistence type="predicted"/>
<feature type="transmembrane region" description="Helical" evidence="3">
    <location>
        <begin position="199"/>
        <end position="224"/>
    </location>
</feature>
<keyword evidence="3" id="KW-1133">Transmembrane helix</keyword>
<evidence type="ECO:0000256" key="3">
    <source>
        <dbReference type="SAM" id="Phobius"/>
    </source>
</evidence>
<gene>
    <name evidence="6" type="primary">BTLA</name>
</gene>
<dbReference type="InterPro" id="IPR007110">
    <property type="entry name" value="Ig-like_dom"/>
</dbReference>
<dbReference type="PANTHER" id="PTHR37996:SF1">
    <property type="entry name" value="B- AND T-LYMPHOCYTE ATTENUATOR"/>
    <property type="match status" value="1"/>
</dbReference>
<evidence type="ECO:0000259" key="4">
    <source>
        <dbReference type="PROSITE" id="PS50835"/>
    </source>
</evidence>
<dbReference type="InterPro" id="IPR013783">
    <property type="entry name" value="Ig-like_fold"/>
</dbReference>
<dbReference type="Proteomes" id="UP000504640">
    <property type="component" value="Unplaced"/>
</dbReference>
<dbReference type="GO" id="GO:0002768">
    <property type="term" value="P:immune response-regulating cell surface receptor signaling pathway"/>
    <property type="evidence" value="ECO:0007669"/>
    <property type="project" value="InterPro"/>
</dbReference>
<accession>A0A6J3JJ74</accession>
<evidence type="ECO:0000313" key="5">
    <source>
        <dbReference type="Proteomes" id="UP000504640"/>
    </source>
</evidence>
<dbReference type="SUPFAM" id="SSF48726">
    <property type="entry name" value="Immunoglobulin"/>
    <property type="match status" value="1"/>
</dbReference>
<evidence type="ECO:0000313" key="6">
    <source>
        <dbReference type="RefSeq" id="XP_032154986.1"/>
    </source>
</evidence>
<keyword evidence="1" id="KW-1015">Disulfide bond</keyword>
<keyword evidence="5" id="KW-1185">Reference proteome</keyword>
<dbReference type="PROSITE" id="PS50835">
    <property type="entry name" value="IG_LIKE"/>
    <property type="match status" value="1"/>
</dbReference>
<dbReference type="GO" id="GO:0005886">
    <property type="term" value="C:plasma membrane"/>
    <property type="evidence" value="ECO:0007669"/>
    <property type="project" value="InterPro"/>
</dbReference>
<dbReference type="CTD" id="151888"/>
<reference evidence="6" key="1">
    <citation type="submission" date="2025-08" db="UniProtKB">
        <authorList>
            <consortium name="RefSeq"/>
        </authorList>
    </citation>
    <scope>IDENTIFICATION</scope>
    <source>
        <tissue evidence="6">Blood</tissue>
    </source>
</reference>